<organism evidence="1">
    <name type="scientific">viral metagenome</name>
    <dbReference type="NCBI Taxonomy" id="1070528"/>
    <lineage>
        <taxon>unclassified sequences</taxon>
        <taxon>metagenomes</taxon>
        <taxon>organismal metagenomes</taxon>
    </lineage>
</organism>
<sequence>MAEGDGLIYNILKGKLFQKQIDMENDTLKLALVTGYTPDIDTHVGYSDISGSELSGTGYTAGGAALANATVTIDTDNDKAYVDADNVTWAAIDAGTPSHAILYSDTATGKPLICYWELTTATNGGSYTLAFDSGGIIEAA</sequence>
<evidence type="ECO:0008006" key="2">
    <source>
        <dbReference type="Google" id="ProtNLM"/>
    </source>
</evidence>
<evidence type="ECO:0000313" key="1">
    <source>
        <dbReference type="EMBL" id="QJA59558.1"/>
    </source>
</evidence>
<name>A0A6M3IQK5_9ZZZZ</name>
<accession>A0A6M3IQK5</accession>
<gene>
    <name evidence="1" type="ORF">MM415B01265_0003</name>
</gene>
<protein>
    <recommendedName>
        <fullName evidence="2">Tail protein</fullName>
    </recommendedName>
</protein>
<proteinExistence type="predicted"/>
<reference evidence="1" key="1">
    <citation type="submission" date="2020-03" db="EMBL/GenBank/DDBJ databases">
        <title>The deep terrestrial virosphere.</title>
        <authorList>
            <person name="Holmfeldt K."/>
            <person name="Nilsson E."/>
            <person name="Simone D."/>
            <person name="Lopez-Fernandez M."/>
            <person name="Wu X."/>
            <person name="de Brujin I."/>
            <person name="Lundin D."/>
            <person name="Andersson A."/>
            <person name="Bertilsson S."/>
            <person name="Dopson M."/>
        </authorList>
    </citation>
    <scope>NUCLEOTIDE SEQUENCE</scope>
    <source>
        <strain evidence="1">MM415B01265</strain>
    </source>
</reference>
<dbReference type="EMBL" id="MT141375">
    <property type="protein sequence ID" value="QJA59558.1"/>
    <property type="molecule type" value="Genomic_DNA"/>
</dbReference>
<dbReference type="AlphaFoldDB" id="A0A6M3IQK5"/>